<gene>
    <name evidence="2" type="ORF">EPI11_16295</name>
</gene>
<dbReference type="Pfam" id="PF07661">
    <property type="entry name" value="MORN_2"/>
    <property type="match status" value="3"/>
</dbReference>
<feature type="chain" id="PRO_5019094839" description="Toxin-antitoxin system YwqK family antitoxin" evidence="1">
    <location>
        <begin position="21"/>
        <end position="236"/>
    </location>
</feature>
<dbReference type="SUPFAM" id="SSF82185">
    <property type="entry name" value="Histone H3 K4-specific methyltransferase SET7/9 N-terminal domain"/>
    <property type="match status" value="2"/>
</dbReference>
<protein>
    <recommendedName>
        <fullName evidence="4">Toxin-antitoxin system YwqK family antitoxin</fullName>
    </recommendedName>
</protein>
<dbReference type="AlphaFoldDB" id="A0A444GMK5"/>
<evidence type="ECO:0008006" key="4">
    <source>
        <dbReference type="Google" id="ProtNLM"/>
    </source>
</evidence>
<sequence length="236" mass="26488">MKNTFFAFIALFLISTGAAAQNTNKMDAAGKRDGAWKGTYDVSKRPRYEGAFDHGVETGSFKFFNDDAKSTLAATRVFAKDGSCYTTFFDLKGKKEGEGKEVNKLKEGEWKFYHPDGVAVMAVENYSKGKVNGIRKTYFSDGKIAEEVAYVDGMKNGASKQYNAKGIVLEESVYKNDKLHGPAVYRDAHGDIASKGLFENNKKTGKWQFFEKGKLVKEEDKTNFEVRLARKERKKN</sequence>
<organism evidence="2 3">
    <name type="scientific">Flavobacterium cerinum</name>
    <dbReference type="NCBI Taxonomy" id="2502784"/>
    <lineage>
        <taxon>Bacteria</taxon>
        <taxon>Pseudomonadati</taxon>
        <taxon>Bacteroidota</taxon>
        <taxon>Flavobacteriia</taxon>
        <taxon>Flavobacteriales</taxon>
        <taxon>Flavobacteriaceae</taxon>
        <taxon>Flavobacterium</taxon>
    </lineage>
</organism>
<dbReference type="Gene3D" id="3.90.930.1">
    <property type="match status" value="1"/>
</dbReference>
<dbReference type="EMBL" id="SBII01000013">
    <property type="protein sequence ID" value="RWW92184.1"/>
    <property type="molecule type" value="Genomic_DNA"/>
</dbReference>
<keyword evidence="1" id="KW-0732">Signal</keyword>
<comment type="caution">
    <text evidence="2">The sequence shown here is derived from an EMBL/GenBank/DDBJ whole genome shotgun (WGS) entry which is preliminary data.</text>
</comment>
<dbReference type="InterPro" id="IPR011652">
    <property type="entry name" value="MORN_2"/>
</dbReference>
<evidence type="ECO:0000256" key="1">
    <source>
        <dbReference type="SAM" id="SignalP"/>
    </source>
</evidence>
<dbReference type="RefSeq" id="WP_128391048.1">
    <property type="nucleotide sequence ID" value="NZ_SBII01000013.1"/>
</dbReference>
<evidence type="ECO:0000313" key="2">
    <source>
        <dbReference type="EMBL" id="RWW92184.1"/>
    </source>
</evidence>
<dbReference type="Proteomes" id="UP000287527">
    <property type="component" value="Unassembled WGS sequence"/>
</dbReference>
<feature type="signal peptide" evidence="1">
    <location>
        <begin position="1"/>
        <end position="20"/>
    </location>
</feature>
<name>A0A444GMK5_9FLAO</name>
<reference evidence="2 3" key="1">
    <citation type="submission" date="2019-01" db="EMBL/GenBank/DDBJ databases">
        <title>Flavobacterium sp. nov.,isolated from freshwater.</title>
        <authorList>
            <person name="Zhang R."/>
            <person name="Du Z.-J."/>
        </authorList>
    </citation>
    <scope>NUCLEOTIDE SEQUENCE [LARGE SCALE GENOMIC DNA]</scope>
    <source>
        <strain evidence="2 3">1E403</strain>
    </source>
</reference>
<accession>A0A444GMK5</accession>
<proteinExistence type="predicted"/>
<dbReference type="OrthoDB" id="9785122at2"/>
<keyword evidence="3" id="KW-1185">Reference proteome</keyword>
<evidence type="ECO:0000313" key="3">
    <source>
        <dbReference type="Proteomes" id="UP000287527"/>
    </source>
</evidence>